<dbReference type="PROSITE" id="PS51257">
    <property type="entry name" value="PROKAR_LIPOPROTEIN"/>
    <property type="match status" value="1"/>
</dbReference>
<dbReference type="PANTHER" id="PTHR42953:SF1">
    <property type="entry name" value="METAL-BINDING PROTEIN HI_0362-RELATED"/>
    <property type="match status" value="1"/>
</dbReference>
<organism evidence="6">
    <name type="scientific">Lactobacillus delbrueckii subsp. lactis</name>
    <dbReference type="NCBI Taxonomy" id="29397"/>
    <lineage>
        <taxon>Bacteria</taxon>
        <taxon>Bacillati</taxon>
        <taxon>Bacillota</taxon>
        <taxon>Bacilli</taxon>
        <taxon>Lactobacillales</taxon>
        <taxon>Lactobacillaceae</taxon>
        <taxon>Lactobacillus</taxon>
    </lineage>
</organism>
<dbReference type="EMBL" id="CP031023">
    <property type="protein sequence ID" value="AZA16464.1"/>
    <property type="molecule type" value="Genomic_DNA"/>
</dbReference>
<evidence type="ECO:0000256" key="4">
    <source>
        <dbReference type="ARBA" id="ARBA00022729"/>
    </source>
</evidence>
<comment type="similarity">
    <text evidence="5">Belongs to the bacterial solute-binding protein 9 family.</text>
</comment>
<accession>A0A061CFF3</accession>
<evidence type="ECO:0000313" key="8">
    <source>
        <dbReference type="Proteomes" id="UP001200334"/>
    </source>
</evidence>
<dbReference type="InterPro" id="IPR006127">
    <property type="entry name" value="ZnuA-like"/>
</dbReference>
<keyword evidence="2 5" id="KW-0813">Transport</keyword>
<dbReference type="Proteomes" id="UP001200334">
    <property type="component" value="Unassembled WGS sequence"/>
</dbReference>
<dbReference type="GO" id="GO:0030313">
    <property type="term" value="C:cell envelope"/>
    <property type="evidence" value="ECO:0007669"/>
    <property type="project" value="UniProtKB-SubCell"/>
</dbReference>
<dbReference type="InterPro" id="IPR050492">
    <property type="entry name" value="Bact_metal-bind_prot9"/>
</dbReference>
<proteinExistence type="inferred from homology"/>
<dbReference type="Pfam" id="PF01297">
    <property type="entry name" value="ZnuA"/>
    <property type="match status" value="1"/>
</dbReference>
<reference evidence="6" key="1">
    <citation type="submission" date="2018-07" db="EMBL/GenBank/DDBJ databases">
        <authorList>
            <person name="Somerville V."/>
        </authorList>
    </citation>
    <scope>NUCLEOTIDE SEQUENCE</scope>
    <source>
        <strain evidence="6">NWC_2_2</strain>
    </source>
</reference>
<evidence type="ECO:0000313" key="7">
    <source>
        <dbReference type="EMBL" id="MCD5562667.1"/>
    </source>
</evidence>
<dbReference type="SUPFAM" id="SSF53807">
    <property type="entry name" value="Helical backbone' metal receptor"/>
    <property type="match status" value="1"/>
</dbReference>
<keyword evidence="3" id="KW-0479">Metal-binding</keyword>
<dbReference type="AlphaFoldDB" id="A0A061CFF3"/>
<name>A0A061CFF3_LACDL</name>
<reference evidence="7 8" key="2">
    <citation type="submission" date="2021-12" db="EMBL/GenBank/DDBJ databases">
        <title>Antimicrobial susceptibility of Lactobacillus delbrueckii subsp. lactis obtained from milk products and other habitats.</title>
        <authorList>
            <person name="Shani N."/>
        </authorList>
    </citation>
    <scope>NUCLEOTIDE SEQUENCE [LARGE SCALE GENOMIC DNA]</scope>
    <source>
        <strain evidence="7 8">FAM 21755</strain>
    </source>
</reference>
<protein>
    <submittedName>
        <fullName evidence="6">Metal ABC transporter substrate-binding protein</fullName>
    </submittedName>
    <submittedName>
        <fullName evidence="7">Zinc ABC transporter substrate-binding protein</fullName>
    </submittedName>
</protein>
<evidence type="ECO:0000256" key="5">
    <source>
        <dbReference type="RuleBase" id="RU003512"/>
    </source>
</evidence>
<dbReference type="PRINTS" id="PR00690">
    <property type="entry name" value="ADHESNFAMILY"/>
</dbReference>
<sequence>MKKTHRQLIIWPILLLTTLFLAGCAKDEQSSKSQIKIVTSTNIYADIAQNIVGKYGKATALIANGNSDPHDYEPTTNAAKTVADADIIVANGMGYDSWMGNLAASNGKKAVKVGEDLMQLDSSANPHIWYNLNMPKKYVAYLVKKLSKLDKKHASYYQSQGKKYLQKIAKIEKVADGIKGSKAKPVFVSEPVFDYALERTGFKIGNKNFEEATEKETDPSAAVIAQMNEAIKKKQITFFVNNTQASSDTVKSFVKKAKKQGIPIVEVRETMPNKVSYADWMLANYQKLAKFGD</sequence>
<dbReference type="GO" id="GO:0046872">
    <property type="term" value="F:metal ion binding"/>
    <property type="evidence" value="ECO:0007669"/>
    <property type="project" value="UniProtKB-KW"/>
</dbReference>
<evidence type="ECO:0000256" key="2">
    <source>
        <dbReference type="ARBA" id="ARBA00022448"/>
    </source>
</evidence>
<dbReference type="GO" id="GO:0007155">
    <property type="term" value="P:cell adhesion"/>
    <property type="evidence" value="ECO:0007669"/>
    <property type="project" value="InterPro"/>
</dbReference>
<dbReference type="InterPro" id="IPR006128">
    <property type="entry name" value="Lipoprotein_PsaA-like"/>
</dbReference>
<dbReference type="RefSeq" id="WP_013439285.1">
    <property type="nucleotide sequence ID" value="NZ_BJLK01000004.1"/>
</dbReference>
<evidence type="ECO:0000256" key="1">
    <source>
        <dbReference type="ARBA" id="ARBA00004196"/>
    </source>
</evidence>
<dbReference type="EMBL" id="JAJNUY010000001">
    <property type="protein sequence ID" value="MCD5562667.1"/>
    <property type="molecule type" value="Genomic_DNA"/>
</dbReference>
<dbReference type="PANTHER" id="PTHR42953">
    <property type="entry name" value="HIGH-AFFINITY ZINC UPTAKE SYSTEM PROTEIN ZNUA-RELATED"/>
    <property type="match status" value="1"/>
</dbReference>
<dbReference type="OrthoDB" id="9810636at2"/>
<evidence type="ECO:0000256" key="3">
    <source>
        <dbReference type="ARBA" id="ARBA00022723"/>
    </source>
</evidence>
<dbReference type="PRINTS" id="PR00691">
    <property type="entry name" value="ADHESINB"/>
</dbReference>
<dbReference type="GO" id="GO:0030001">
    <property type="term" value="P:metal ion transport"/>
    <property type="evidence" value="ECO:0007669"/>
    <property type="project" value="InterPro"/>
</dbReference>
<dbReference type="Gene3D" id="3.40.50.1980">
    <property type="entry name" value="Nitrogenase molybdenum iron protein domain"/>
    <property type="match status" value="2"/>
</dbReference>
<gene>
    <name evidence="6" type="ORF">DQL93_08175</name>
    <name evidence="7" type="ORF">LOB85_00550</name>
</gene>
<comment type="subcellular location">
    <subcellularLocation>
        <location evidence="1">Cell envelope</location>
    </subcellularLocation>
</comment>
<keyword evidence="4" id="KW-0732">Signal</keyword>
<dbReference type="InterPro" id="IPR006129">
    <property type="entry name" value="AdhesinB"/>
</dbReference>
<evidence type="ECO:0000313" key="6">
    <source>
        <dbReference type="EMBL" id="AZA16464.1"/>
    </source>
</evidence>